<comment type="caution">
    <text evidence="1">The sequence shown here is derived from an EMBL/GenBank/DDBJ whole genome shotgun (WGS) entry which is preliminary data.</text>
</comment>
<evidence type="ECO:0000313" key="2">
    <source>
        <dbReference type="Proteomes" id="UP000553016"/>
    </source>
</evidence>
<dbReference type="Proteomes" id="UP000553016">
    <property type="component" value="Unassembled WGS sequence"/>
</dbReference>
<dbReference type="AlphaFoldDB" id="A0A842EW07"/>
<organism evidence="1 2">
    <name type="scientific">Listeria booriae</name>
    <dbReference type="NCBI Taxonomy" id="1552123"/>
    <lineage>
        <taxon>Bacteria</taxon>
        <taxon>Bacillati</taxon>
        <taxon>Bacillota</taxon>
        <taxon>Bacilli</taxon>
        <taxon>Bacillales</taxon>
        <taxon>Listeriaceae</taxon>
        <taxon>Listeria</taxon>
    </lineage>
</organism>
<gene>
    <name evidence="1" type="ORF">HCB35_17420</name>
</gene>
<name>A0A842EW07_9LIST</name>
<sequence length="184" mass="21565">MRTAEKQLFISLAQAKSANNKLLKQEANEEVRATLRWFNSNITSQIKGLSFYVKPRVKRQTKNTAGEKTKLYAGVLGVFPNKQKPKQKRTYNKRKKRHIKKPQHEFTFDDFLAIPTCFVKDFSGKEYVINRTLCYSDKPFAVNRENSERIDKEDLFQKARNVRKLDNTAIASRKSQLEKLRYIS</sequence>
<accession>A0A842EW07</accession>
<dbReference type="EMBL" id="JAARZA010000011">
    <property type="protein sequence ID" value="MBC2242257.1"/>
    <property type="molecule type" value="Genomic_DNA"/>
</dbReference>
<proteinExistence type="predicted"/>
<dbReference type="RefSeq" id="WP_185541806.1">
    <property type="nucleotide sequence ID" value="NZ_JAARZA010000011.1"/>
</dbReference>
<evidence type="ECO:0000313" key="1">
    <source>
        <dbReference type="EMBL" id="MBC2242257.1"/>
    </source>
</evidence>
<protein>
    <submittedName>
        <fullName evidence="1">Uncharacterized protein</fullName>
    </submittedName>
</protein>
<reference evidence="1 2" key="1">
    <citation type="submission" date="2020-03" db="EMBL/GenBank/DDBJ databases">
        <title>Soil Listeria distribution.</title>
        <authorList>
            <person name="Liao J."/>
            <person name="Wiedmann M."/>
        </authorList>
    </citation>
    <scope>NUCLEOTIDE SEQUENCE [LARGE SCALE GENOMIC DNA]</scope>
    <source>
        <strain evidence="1 2">FSL L7-0149</strain>
    </source>
</reference>